<evidence type="ECO:0000256" key="2">
    <source>
        <dbReference type="ARBA" id="ARBA00009810"/>
    </source>
</evidence>
<accession>A0ABZ1UFE6</accession>
<feature type="domain" description="TonB-dependent receptor-like beta-barrel" evidence="8">
    <location>
        <begin position="464"/>
        <end position="913"/>
    </location>
</feature>
<dbReference type="Gene3D" id="2.170.130.10">
    <property type="entry name" value="TonB-dependent receptor, plug domain"/>
    <property type="match status" value="1"/>
</dbReference>
<evidence type="ECO:0000256" key="5">
    <source>
        <dbReference type="RuleBase" id="RU003357"/>
    </source>
</evidence>
<gene>
    <name evidence="10" type="ORF">E7V67_014435</name>
</gene>
<feature type="compositionally biased region" description="Polar residues" evidence="6">
    <location>
        <begin position="217"/>
        <end position="228"/>
    </location>
</feature>
<dbReference type="InterPro" id="IPR037066">
    <property type="entry name" value="Plug_dom_sf"/>
</dbReference>
<evidence type="ECO:0000313" key="11">
    <source>
        <dbReference type="Proteomes" id="UP000321323"/>
    </source>
</evidence>
<sequence length="946" mass="103041">MNPSSKLRLTPVCAAVLLLAAGGALAQQSPAPQASTQSDQQATQASTSDTAGASAQQGAQGAGADAMTPIATVEVTGIRRSIRSAEQIKRDATQVVDSINAEDIGKFPDRAAGDALQRVAGVQVGRDRGETSSVIIRGLPDVATTLDGQDIFTGRGRRLSFQDLPVQSIAGLDVYKSATANQFEGGIAGAVNIRLRAPFDFKTRTITGYVEDRRQHANGSTASKTRNSPGGGVLYSDRWNSGRGEMGVLLDAAYNKEHWAYPVQWNDRPDRLFSVSPDGTATRLNDDQPVAPLRAGDRLGSLPHIGGIYNAGERERFSGHAAFQWKISPKLEFTTQYLGMGYRGRHEVDYQLAIVGWTPRLTNVVLGQENAACATPEGVICPILSANAPAARFGGPYDWDPYVATSAWGVKERTNTHFLNFALQYRDGPWNVNSALALTHSKFINDTVIVDQQIPGASASVYTDGGDGHGGYNAITTPTSTNPLRDPSQFVLRGLVQNWEESVGKQAQWRTDATYKLGDGFLRALNMGVRLSTRNTEYHSAEGHSDVNGANRPNPAAAFGPGFESLVPGVDRLGGPFLVPSRDFLIDQPDAVRAVYGAPAGRVADDPTRYFDQRERTVTLYGSGRWQTTLAGMEVSGEAGVRVVRLNRKMRGTTRNGDVLTPIDVKASETNVLPNLSALMGWRDNLQSHLSIGRTITRPEFYRLNPAMSLIPPTVNAPGTGNAGNPDLEPTKSTNADATLEYYFPKNGFAQIALFHRDIKGYLQNFTQDEVIGGQTYRVTRPQNSGSGTLKGAEFSIQKFFDFLPGFWSGFGAQFNTTWISGDNETRTTLDSPTFKKTSLIDVARRSSNFALLYEGHGVTGRLAATRRGSYVEQIEEPRFLQDRIVQAQTYVDLSLSYELTKNLTLQFDAINLSKEKYESYVGSESRPRDIRYTPTTYGLALRFKL</sequence>
<comment type="similarity">
    <text evidence="2 5">Belongs to the TonB-dependent receptor family.</text>
</comment>
<evidence type="ECO:0000259" key="9">
    <source>
        <dbReference type="Pfam" id="PF07715"/>
    </source>
</evidence>
<evidence type="ECO:0000256" key="3">
    <source>
        <dbReference type="ARBA" id="ARBA00023136"/>
    </source>
</evidence>
<keyword evidence="11" id="KW-1185">Reference proteome</keyword>
<evidence type="ECO:0000256" key="6">
    <source>
        <dbReference type="SAM" id="MobiDB-lite"/>
    </source>
</evidence>
<feature type="region of interest" description="Disordered" evidence="6">
    <location>
        <begin position="213"/>
        <end position="233"/>
    </location>
</feature>
<proteinExistence type="inferred from homology"/>
<keyword evidence="4" id="KW-0998">Cell outer membrane</keyword>
<evidence type="ECO:0000256" key="1">
    <source>
        <dbReference type="ARBA" id="ARBA00004442"/>
    </source>
</evidence>
<evidence type="ECO:0000259" key="8">
    <source>
        <dbReference type="Pfam" id="PF00593"/>
    </source>
</evidence>
<keyword evidence="5" id="KW-0798">TonB box</keyword>
<dbReference type="Proteomes" id="UP000321323">
    <property type="component" value="Chromosome"/>
</dbReference>
<comment type="subcellular location">
    <subcellularLocation>
        <location evidence="1 5">Cell outer membrane</location>
    </subcellularLocation>
</comment>
<organism evidence="10 11">
    <name type="scientific">[Empedobacter] haloabium</name>
    <dbReference type="NCBI Taxonomy" id="592317"/>
    <lineage>
        <taxon>Bacteria</taxon>
        <taxon>Pseudomonadati</taxon>
        <taxon>Pseudomonadota</taxon>
        <taxon>Betaproteobacteria</taxon>
        <taxon>Burkholderiales</taxon>
        <taxon>Oxalobacteraceae</taxon>
        <taxon>Telluria group</taxon>
        <taxon>Telluria group incertae sedis</taxon>
    </lineage>
</organism>
<keyword evidence="10" id="KW-0675">Receptor</keyword>
<evidence type="ECO:0000256" key="7">
    <source>
        <dbReference type="SAM" id="SignalP"/>
    </source>
</evidence>
<dbReference type="Pfam" id="PF00593">
    <property type="entry name" value="TonB_dep_Rec_b-barrel"/>
    <property type="match status" value="1"/>
</dbReference>
<protein>
    <submittedName>
        <fullName evidence="10">TonB-dependent receptor</fullName>
    </submittedName>
</protein>
<evidence type="ECO:0000256" key="4">
    <source>
        <dbReference type="ARBA" id="ARBA00023237"/>
    </source>
</evidence>
<evidence type="ECO:0000313" key="10">
    <source>
        <dbReference type="EMBL" id="WUR10920.1"/>
    </source>
</evidence>
<dbReference type="SUPFAM" id="SSF56935">
    <property type="entry name" value="Porins"/>
    <property type="match status" value="1"/>
</dbReference>
<dbReference type="PANTHER" id="PTHR40980:SF3">
    <property type="entry name" value="TONB-DEPENDENT RECEPTOR-LIKE BETA-BARREL DOMAIN-CONTAINING PROTEIN"/>
    <property type="match status" value="1"/>
</dbReference>
<dbReference type="Pfam" id="PF07715">
    <property type="entry name" value="Plug"/>
    <property type="match status" value="1"/>
</dbReference>
<feature type="signal peptide" evidence="7">
    <location>
        <begin position="1"/>
        <end position="26"/>
    </location>
</feature>
<feature type="region of interest" description="Disordered" evidence="6">
    <location>
        <begin position="30"/>
        <end position="65"/>
    </location>
</feature>
<feature type="chain" id="PRO_5047156905" evidence="7">
    <location>
        <begin position="27"/>
        <end position="946"/>
    </location>
</feature>
<reference evidence="10 11" key="1">
    <citation type="journal article" date="2019" name="Int. J. Syst. Evol. Microbiol.">
        <title>The Draft Whole-Genome Sequence of the Antibiotic Producer Empedobacter haloabium ATCC 31962 Provides Indications for Its Taxonomic Reclassification.</title>
        <authorList>
            <person name="Miess H."/>
            <person name="Arlt P."/>
            <person name="Apel A.K."/>
            <person name="Weber T."/>
            <person name="Nieselt K."/>
            <person name="Hanssen F."/>
            <person name="Czemmel S."/>
            <person name="Nahnsen S."/>
            <person name="Gross H."/>
        </authorList>
    </citation>
    <scope>NUCLEOTIDE SEQUENCE [LARGE SCALE GENOMIC DNA]</scope>
    <source>
        <strain evidence="10 11">ATCC 31962</strain>
    </source>
</reference>
<dbReference type="InterPro" id="IPR000531">
    <property type="entry name" value="Beta-barrel_TonB"/>
</dbReference>
<feature type="domain" description="TonB-dependent receptor plug" evidence="9">
    <location>
        <begin position="89"/>
        <end position="189"/>
    </location>
</feature>
<dbReference type="PANTHER" id="PTHR40980">
    <property type="entry name" value="PLUG DOMAIN-CONTAINING PROTEIN"/>
    <property type="match status" value="1"/>
</dbReference>
<dbReference type="NCBIfam" id="TIGR01782">
    <property type="entry name" value="TonB-Xanth-Caul"/>
    <property type="match status" value="1"/>
</dbReference>
<dbReference type="Gene3D" id="2.40.170.20">
    <property type="entry name" value="TonB-dependent receptor, beta-barrel domain"/>
    <property type="match status" value="1"/>
</dbReference>
<dbReference type="InterPro" id="IPR012910">
    <property type="entry name" value="Plug_dom"/>
</dbReference>
<keyword evidence="3 5" id="KW-0472">Membrane</keyword>
<dbReference type="InterPro" id="IPR010104">
    <property type="entry name" value="TonB_rcpt_bac"/>
</dbReference>
<keyword evidence="7" id="KW-0732">Signal</keyword>
<dbReference type="EMBL" id="CP136508">
    <property type="protein sequence ID" value="WUR10920.1"/>
    <property type="molecule type" value="Genomic_DNA"/>
</dbReference>
<dbReference type="InterPro" id="IPR036942">
    <property type="entry name" value="Beta-barrel_TonB_sf"/>
</dbReference>
<name>A0ABZ1UFE6_9BURK</name>